<proteinExistence type="predicted"/>
<evidence type="ECO:0000259" key="1">
    <source>
        <dbReference type="Pfam" id="PF09836"/>
    </source>
</evidence>
<dbReference type="Pfam" id="PF22106">
    <property type="entry name" value="NGO1945_C"/>
    <property type="match status" value="1"/>
</dbReference>
<dbReference type="InterPro" id="IPR054098">
    <property type="entry name" value="NGO1945-like_C"/>
</dbReference>
<dbReference type="Pfam" id="PF09836">
    <property type="entry name" value="DUF2063"/>
    <property type="match status" value="1"/>
</dbReference>
<evidence type="ECO:0000313" key="4">
    <source>
        <dbReference type="Proteomes" id="UP001202134"/>
    </source>
</evidence>
<keyword evidence="3" id="KW-0238">DNA-binding</keyword>
<dbReference type="Gene3D" id="1.10.150.690">
    <property type="entry name" value="DUF2063"/>
    <property type="match status" value="1"/>
</dbReference>
<comment type="caution">
    <text evidence="3">The sequence shown here is derived from an EMBL/GenBank/DDBJ whole genome shotgun (WGS) entry which is preliminary data.</text>
</comment>
<gene>
    <name evidence="3" type="ORF">L2737_03445</name>
</gene>
<dbReference type="Proteomes" id="UP001202134">
    <property type="component" value="Unassembled WGS sequence"/>
</dbReference>
<reference evidence="3 4" key="1">
    <citation type="submission" date="2022-01" db="EMBL/GenBank/DDBJ databases">
        <title>Whole genome-based taxonomy of the Shewanellaceae.</title>
        <authorList>
            <person name="Martin-Rodriguez A.J."/>
        </authorList>
    </citation>
    <scope>NUCLEOTIDE SEQUENCE [LARGE SCALE GENOMIC DNA]</scope>
    <source>
        <strain evidence="3 4">DSM 24955</strain>
    </source>
</reference>
<dbReference type="RefSeq" id="WP_248954784.1">
    <property type="nucleotide sequence ID" value="NZ_JAKIKU010000001.1"/>
</dbReference>
<evidence type="ECO:0000313" key="3">
    <source>
        <dbReference type="EMBL" id="MCL1044389.1"/>
    </source>
</evidence>
<organism evidence="3 4">
    <name type="scientific">Shewanella electrodiphila</name>
    <dbReference type="NCBI Taxonomy" id="934143"/>
    <lineage>
        <taxon>Bacteria</taxon>
        <taxon>Pseudomonadati</taxon>
        <taxon>Pseudomonadota</taxon>
        <taxon>Gammaproteobacteria</taxon>
        <taxon>Alteromonadales</taxon>
        <taxon>Shewanellaceae</taxon>
        <taxon>Shewanella</taxon>
    </lineage>
</organism>
<evidence type="ECO:0000259" key="2">
    <source>
        <dbReference type="Pfam" id="PF22106"/>
    </source>
</evidence>
<dbReference type="GO" id="GO:0003677">
    <property type="term" value="F:DNA binding"/>
    <property type="evidence" value="ECO:0007669"/>
    <property type="project" value="UniProtKB-KW"/>
</dbReference>
<feature type="domain" description="Putative DNA-binding" evidence="1">
    <location>
        <begin position="6"/>
        <end position="90"/>
    </location>
</feature>
<dbReference type="InterPro" id="IPR044922">
    <property type="entry name" value="DUF2063_N_sf"/>
</dbReference>
<sequence>MNFIDTQQSFMDYIRDPSNPLPDGLTLERMTVYRELFFNNVDGFVSGAFPVLKSLYTDDAWRKLIQAFFVSFDCKTPIFIEISQEFIAFLQTSYQTVDYDPAFMVELAHYEWLELYIATVFDNENEQPLSAEMITELPLSLSSKATVTQYHYEVQHISVDYQPTEPSEQAYSFCVYRDVDDEVVFLQLNPLTAQVLGFISQTDNCYLSDIIGWLQTSYPQMSSEALSNGCLQMLQQLAEKGIICTINNLDKAE</sequence>
<protein>
    <submittedName>
        <fullName evidence="3">DNA-binding domain-containing protein</fullName>
    </submittedName>
</protein>
<feature type="domain" description="NGO1945-like C-terminal" evidence="2">
    <location>
        <begin position="148"/>
        <end position="238"/>
    </location>
</feature>
<accession>A0ABT0KKT4</accession>
<dbReference type="EMBL" id="JAKIKU010000001">
    <property type="protein sequence ID" value="MCL1044389.1"/>
    <property type="molecule type" value="Genomic_DNA"/>
</dbReference>
<keyword evidence="4" id="KW-1185">Reference proteome</keyword>
<name>A0ABT0KKT4_9GAMM</name>
<dbReference type="Gene3D" id="3.90.930.50">
    <property type="match status" value="1"/>
</dbReference>
<dbReference type="InterPro" id="IPR018640">
    <property type="entry name" value="DUF2063"/>
</dbReference>